<comment type="caution">
    <text evidence="1">The sequence shown here is derived from an EMBL/GenBank/DDBJ whole genome shotgun (WGS) entry which is preliminary data.</text>
</comment>
<reference evidence="1 2" key="1">
    <citation type="submission" date="2024-02" db="EMBL/GenBank/DDBJ databases">
        <title>de novo genome assembly of Solanum bulbocastanum strain 11H21.</title>
        <authorList>
            <person name="Hosaka A.J."/>
        </authorList>
    </citation>
    <scope>NUCLEOTIDE SEQUENCE [LARGE SCALE GENOMIC DNA]</scope>
    <source>
        <tissue evidence="1">Young leaves</tissue>
    </source>
</reference>
<gene>
    <name evidence="1" type="ORF">RDI58_017489</name>
</gene>
<proteinExistence type="predicted"/>
<dbReference type="AlphaFoldDB" id="A0AAN8TBF0"/>
<evidence type="ECO:0000313" key="2">
    <source>
        <dbReference type="Proteomes" id="UP001371456"/>
    </source>
</evidence>
<protein>
    <submittedName>
        <fullName evidence="1">Uncharacterized protein</fullName>
    </submittedName>
</protein>
<organism evidence="1 2">
    <name type="scientific">Solanum bulbocastanum</name>
    <name type="common">Wild potato</name>
    <dbReference type="NCBI Taxonomy" id="147425"/>
    <lineage>
        <taxon>Eukaryota</taxon>
        <taxon>Viridiplantae</taxon>
        <taxon>Streptophyta</taxon>
        <taxon>Embryophyta</taxon>
        <taxon>Tracheophyta</taxon>
        <taxon>Spermatophyta</taxon>
        <taxon>Magnoliopsida</taxon>
        <taxon>eudicotyledons</taxon>
        <taxon>Gunneridae</taxon>
        <taxon>Pentapetalae</taxon>
        <taxon>asterids</taxon>
        <taxon>lamiids</taxon>
        <taxon>Solanales</taxon>
        <taxon>Solanaceae</taxon>
        <taxon>Solanoideae</taxon>
        <taxon>Solaneae</taxon>
        <taxon>Solanum</taxon>
    </lineage>
</organism>
<dbReference type="EMBL" id="JBANQN010000007">
    <property type="protein sequence ID" value="KAK6784035.1"/>
    <property type="molecule type" value="Genomic_DNA"/>
</dbReference>
<keyword evidence="2" id="KW-1185">Reference proteome</keyword>
<name>A0AAN8TBF0_SOLBU</name>
<sequence>MMINQIPGLLELRRRGEEWRWEGLAAVVVVFDGVRR</sequence>
<evidence type="ECO:0000313" key="1">
    <source>
        <dbReference type="EMBL" id="KAK6784035.1"/>
    </source>
</evidence>
<dbReference type="Proteomes" id="UP001371456">
    <property type="component" value="Unassembled WGS sequence"/>
</dbReference>
<accession>A0AAN8TBF0</accession>